<gene>
    <name evidence="1" type="ORF">HPB49_007058</name>
</gene>
<evidence type="ECO:0000313" key="1">
    <source>
        <dbReference type="EMBL" id="KAH7958983.1"/>
    </source>
</evidence>
<comment type="caution">
    <text evidence="1">The sequence shown here is derived from an EMBL/GenBank/DDBJ whole genome shotgun (WGS) entry which is preliminary data.</text>
</comment>
<sequence length="191" mass="21956">MCLRSSSKRTDVLKKHAESSSHTFSRLHKYSIRWVEWHEAVIPFSEALPDIVKLLEVPMESETGRNETTSTLHSCLCSFNFPVSLAVSKRFLSLMLRLSQYMQGNFVDMSVTLEPIDLVLKQLSEIREDADDQFNEMFESCEAMEKGFDVRPEIPRKIGSQKYKKNTLPLILKNITDVLASSRIWTICGLH</sequence>
<protein>
    <submittedName>
        <fullName evidence="1">Uncharacterized protein</fullName>
    </submittedName>
</protein>
<dbReference type="EMBL" id="CM023472">
    <property type="protein sequence ID" value="KAH7958983.1"/>
    <property type="molecule type" value="Genomic_DNA"/>
</dbReference>
<organism evidence="1 2">
    <name type="scientific">Dermacentor silvarum</name>
    <name type="common">Tick</name>
    <dbReference type="NCBI Taxonomy" id="543639"/>
    <lineage>
        <taxon>Eukaryota</taxon>
        <taxon>Metazoa</taxon>
        <taxon>Ecdysozoa</taxon>
        <taxon>Arthropoda</taxon>
        <taxon>Chelicerata</taxon>
        <taxon>Arachnida</taxon>
        <taxon>Acari</taxon>
        <taxon>Parasitiformes</taxon>
        <taxon>Ixodida</taxon>
        <taxon>Ixodoidea</taxon>
        <taxon>Ixodidae</taxon>
        <taxon>Rhipicephalinae</taxon>
        <taxon>Dermacentor</taxon>
    </lineage>
</organism>
<evidence type="ECO:0000313" key="2">
    <source>
        <dbReference type="Proteomes" id="UP000821865"/>
    </source>
</evidence>
<dbReference type="Proteomes" id="UP000821865">
    <property type="component" value="Chromosome 3"/>
</dbReference>
<keyword evidence="2" id="KW-1185">Reference proteome</keyword>
<name>A0ACB8D3M0_DERSI</name>
<reference evidence="1" key="1">
    <citation type="submission" date="2020-05" db="EMBL/GenBank/DDBJ databases">
        <title>Large-scale comparative analyses of tick genomes elucidate their genetic diversity and vector capacities.</title>
        <authorList>
            <person name="Jia N."/>
            <person name="Wang J."/>
            <person name="Shi W."/>
            <person name="Du L."/>
            <person name="Sun Y."/>
            <person name="Zhan W."/>
            <person name="Jiang J."/>
            <person name="Wang Q."/>
            <person name="Zhang B."/>
            <person name="Ji P."/>
            <person name="Sakyi L.B."/>
            <person name="Cui X."/>
            <person name="Yuan T."/>
            <person name="Jiang B."/>
            <person name="Yang W."/>
            <person name="Lam T.T.-Y."/>
            <person name="Chang Q."/>
            <person name="Ding S."/>
            <person name="Wang X."/>
            <person name="Zhu J."/>
            <person name="Ruan X."/>
            <person name="Zhao L."/>
            <person name="Wei J."/>
            <person name="Que T."/>
            <person name="Du C."/>
            <person name="Cheng J."/>
            <person name="Dai P."/>
            <person name="Han X."/>
            <person name="Huang E."/>
            <person name="Gao Y."/>
            <person name="Liu J."/>
            <person name="Shao H."/>
            <person name="Ye R."/>
            <person name="Li L."/>
            <person name="Wei W."/>
            <person name="Wang X."/>
            <person name="Wang C."/>
            <person name="Yang T."/>
            <person name="Huo Q."/>
            <person name="Li W."/>
            <person name="Guo W."/>
            <person name="Chen H."/>
            <person name="Zhou L."/>
            <person name="Ni X."/>
            <person name="Tian J."/>
            <person name="Zhou Y."/>
            <person name="Sheng Y."/>
            <person name="Liu T."/>
            <person name="Pan Y."/>
            <person name="Xia L."/>
            <person name="Li J."/>
            <person name="Zhao F."/>
            <person name="Cao W."/>
        </authorList>
    </citation>
    <scope>NUCLEOTIDE SEQUENCE</scope>
    <source>
        <strain evidence="1">Dsil-2018</strain>
    </source>
</reference>
<proteinExistence type="predicted"/>
<accession>A0ACB8D3M0</accession>